<feature type="compositionally biased region" description="Polar residues" evidence="1">
    <location>
        <begin position="22"/>
        <end position="33"/>
    </location>
</feature>
<reference evidence="2 3" key="1">
    <citation type="submission" date="2019-03" db="EMBL/GenBank/DDBJ databases">
        <title>Genomic analyses of the natural microbiome of Caenorhabditis elegans.</title>
        <authorList>
            <person name="Samuel B."/>
        </authorList>
    </citation>
    <scope>NUCLEOTIDE SEQUENCE [LARGE SCALE GENOMIC DNA]</scope>
    <source>
        <strain evidence="2 3">JUb65</strain>
    </source>
</reference>
<protein>
    <submittedName>
        <fullName evidence="2">Uncharacterized protein</fullName>
    </submittedName>
</protein>
<proteinExistence type="predicted"/>
<comment type="caution">
    <text evidence="2">The sequence shown here is derived from an EMBL/GenBank/DDBJ whole genome shotgun (WGS) entry which is preliminary data.</text>
</comment>
<evidence type="ECO:0000256" key="1">
    <source>
        <dbReference type="SAM" id="MobiDB-lite"/>
    </source>
</evidence>
<sequence length="103" mass="12090">MHSFSSPSPGQFRRAQKWHASKGNTLSTKTTTIRPPDTRAVRHRVSLSDRIALRIGMSLIIWSRRTHHVRPTVDIATRNHLERERQQREAEWLLRSAALHLWH</sequence>
<evidence type="ECO:0000313" key="3">
    <source>
        <dbReference type="Proteomes" id="UP000295764"/>
    </source>
</evidence>
<evidence type="ECO:0000313" key="2">
    <source>
        <dbReference type="EMBL" id="TDN42772.1"/>
    </source>
</evidence>
<feature type="region of interest" description="Disordered" evidence="1">
    <location>
        <begin position="1"/>
        <end position="33"/>
    </location>
</feature>
<organism evidence="2 3">
    <name type="scientific">Curtobacterium flaccumfaciens</name>
    <dbReference type="NCBI Taxonomy" id="2035"/>
    <lineage>
        <taxon>Bacteria</taxon>
        <taxon>Bacillati</taxon>
        <taxon>Actinomycetota</taxon>
        <taxon>Actinomycetes</taxon>
        <taxon>Micrococcales</taxon>
        <taxon>Microbacteriaceae</taxon>
        <taxon>Curtobacterium</taxon>
    </lineage>
</organism>
<name>A0A4V3BKL4_9MICO</name>
<dbReference type="Proteomes" id="UP000295764">
    <property type="component" value="Unassembled WGS sequence"/>
</dbReference>
<dbReference type="EMBL" id="SNVW01000010">
    <property type="protein sequence ID" value="TDN42772.1"/>
    <property type="molecule type" value="Genomic_DNA"/>
</dbReference>
<gene>
    <name evidence="2" type="ORF">EDF64_11028</name>
</gene>
<dbReference type="AlphaFoldDB" id="A0A4V3BKL4"/>
<accession>A0A4V3BKL4</accession>